<dbReference type="InterPro" id="IPR036365">
    <property type="entry name" value="PGBD-like_sf"/>
</dbReference>
<dbReference type="AlphaFoldDB" id="A0A1Y5XVY8"/>
<dbReference type="Proteomes" id="UP000192674">
    <property type="component" value="Unassembled WGS sequence"/>
</dbReference>
<keyword evidence="5" id="KW-1185">Reference proteome</keyword>
<dbReference type="Gene3D" id="2.40.420.20">
    <property type="match status" value="1"/>
</dbReference>
<feature type="domain" description="Peptidoglycan binding-like" evidence="3">
    <location>
        <begin position="137"/>
        <end position="173"/>
    </location>
</feature>
<reference evidence="4 5" key="1">
    <citation type="submission" date="2017-04" db="EMBL/GenBank/DDBJ databases">
        <authorList>
            <person name="Afonso C.L."/>
            <person name="Miller P.J."/>
            <person name="Scott M.A."/>
            <person name="Spackman E."/>
            <person name="Goraichik I."/>
            <person name="Dimitrov K.M."/>
            <person name="Suarez D.L."/>
            <person name="Swayne D.E."/>
        </authorList>
    </citation>
    <scope>NUCLEOTIDE SEQUENCE [LARGE SCALE GENOMIC DNA]</scope>
    <source>
        <strain evidence="4 5">DSM 43828</strain>
    </source>
</reference>
<dbReference type="InterPro" id="IPR036366">
    <property type="entry name" value="PGBDSf"/>
</dbReference>
<dbReference type="GO" id="GO:0030313">
    <property type="term" value="C:cell envelope"/>
    <property type="evidence" value="ECO:0007669"/>
    <property type="project" value="UniProtKB-SubCell"/>
</dbReference>
<dbReference type="RefSeq" id="WP_084430341.1">
    <property type="nucleotide sequence ID" value="NZ_FWXV01000005.1"/>
</dbReference>
<gene>
    <name evidence="4" type="ORF">SAMN05661093_06214</name>
</gene>
<name>A0A1Y5XVY8_KIBAR</name>
<comment type="subcellular location">
    <subcellularLocation>
        <location evidence="1">Cell envelope</location>
    </subcellularLocation>
</comment>
<organism evidence="4 5">
    <name type="scientific">Kibdelosporangium aridum</name>
    <dbReference type="NCBI Taxonomy" id="2030"/>
    <lineage>
        <taxon>Bacteria</taxon>
        <taxon>Bacillati</taxon>
        <taxon>Actinomycetota</taxon>
        <taxon>Actinomycetes</taxon>
        <taxon>Pseudonocardiales</taxon>
        <taxon>Pseudonocardiaceae</taxon>
        <taxon>Kibdelosporangium</taxon>
    </lineage>
</organism>
<proteinExistence type="predicted"/>
<dbReference type="EMBL" id="FWXV01000005">
    <property type="protein sequence ID" value="SMD19601.1"/>
    <property type="molecule type" value="Genomic_DNA"/>
</dbReference>
<evidence type="ECO:0000313" key="4">
    <source>
        <dbReference type="EMBL" id="SMD19601.1"/>
    </source>
</evidence>
<dbReference type="OrthoDB" id="3268648at2"/>
<dbReference type="PANTHER" id="PTHR32347:SF23">
    <property type="entry name" value="BLL5650 PROTEIN"/>
    <property type="match status" value="1"/>
</dbReference>
<evidence type="ECO:0000256" key="1">
    <source>
        <dbReference type="ARBA" id="ARBA00004196"/>
    </source>
</evidence>
<dbReference type="Gene3D" id="1.10.101.10">
    <property type="entry name" value="PGBD-like superfamily/PGBD"/>
    <property type="match status" value="1"/>
</dbReference>
<dbReference type="PANTHER" id="PTHR32347">
    <property type="entry name" value="EFFLUX SYSTEM COMPONENT YKNX-RELATED"/>
    <property type="match status" value="1"/>
</dbReference>
<dbReference type="Pfam" id="PF01471">
    <property type="entry name" value="PG_binding_1"/>
    <property type="match status" value="1"/>
</dbReference>
<sequence length="507" mass="53101">MARGVGPLTYITAAAVTVAIVAMAAGSQIRSPDEVARSRQAPEPSLITAPVERKVLNSTVVIRGDVRLSSSTEVLADSGIGPATGSGEAGTPVVTGRVPAEGTELNEGGVAVEVSGRPVLLLRGDLPMYRSLRPGHRGADVRQLEAALARLGHSPGIVDDLYDNATAQAVSAWYKASGYEPVQPTPEERERVEAARGEVSSARAAKRQADAALAQAKAPPAPSALRAARDQVEQAAGQLELAKQRRTDEIAKAPPEDKERVRLEQNLLVRQAESQLESAQAALTELTRPPNTSSQQQAVTEAQAAVRDAENRLADMEKEYGVRLPRGEVVFVPDLPRRVQGVKAALGARPEGALMTLIGGEPQVDGELSPANQRLVQAGGKVELDEPSLGAPVPGEVSYVAERPGTDGAAAGMHRIRIRPTGGDPRAMLGLNVRVSIPIASTEGAVLAVPVSALYTASDGKVRVRVVRDGSIEDVEVQPGLVANGFAELKSVDGTLQADDPVVVGQR</sequence>
<evidence type="ECO:0000256" key="2">
    <source>
        <dbReference type="ARBA" id="ARBA00023054"/>
    </source>
</evidence>
<protein>
    <submittedName>
        <fullName evidence="4">Putative peptidoglycan binding domain-containing protein</fullName>
    </submittedName>
</protein>
<dbReference type="InterPro" id="IPR002477">
    <property type="entry name" value="Peptidoglycan-bd-like"/>
</dbReference>
<accession>A0A1Y5XVY8</accession>
<keyword evidence="2" id="KW-0175">Coiled coil</keyword>
<evidence type="ECO:0000259" key="3">
    <source>
        <dbReference type="Pfam" id="PF01471"/>
    </source>
</evidence>
<dbReference type="InterPro" id="IPR050465">
    <property type="entry name" value="UPF0194_transport"/>
</dbReference>
<evidence type="ECO:0000313" key="5">
    <source>
        <dbReference type="Proteomes" id="UP000192674"/>
    </source>
</evidence>
<dbReference type="SUPFAM" id="SSF47090">
    <property type="entry name" value="PGBD-like"/>
    <property type="match status" value="1"/>
</dbReference>